<dbReference type="PANTHER" id="PTHR10426">
    <property type="entry name" value="STRICTOSIDINE SYNTHASE-RELATED"/>
    <property type="match status" value="1"/>
</dbReference>
<proteinExistence type="inferred from homology"/>
<evidence type="ECO:0000313" key="6">
    <source>
        <dbReference type="EMBL" id="OAY72852.1"/>
    </source>
</evidence>
<dbReference type="InterPro" id="IPR020845">
    <property type="entry name" value="AMP-binding_CS"/>
</dbReference>
<dbReference type="EMBL" id="LSRQ01002954">
    <property type="protein sequence ID" value="OAY72852.1"/>
    <property type="molecule type" value="Genomic_DNA"/>
</dbReference>
<organism evidence="6 7">
    <name type="scientific">Ananas comosus</name>
    <name type="common">Pineapple</name>
    <name type="synonym">Ananas ananas</name>
    <dbReference type="NCBI Taxonomy" id="4615"/>
    <lineage>
        <taxon>Eukaryota</taxon>
        <taxon>Viridiplantae</taxon>
        <taxon>Streptophyta</taxon>
        <taxon>Embryophyta</taxon>
        <taxon>Tracheophyta</taxon>
        <taxon>Spermatophyta</taxon>
        <taxon>Magnoliopsida</taxon>
        <taxon>Liliopsida</taxon>
        <taxon>Poales</taxon>
        <taxon>Bromeliaceae</taxon>
        <taxon>Bromelioideae</taxon>
        <taxon>Ananas</taxon>
    </lineage>
</organism>
<dbReference type="InterPro" id="IPR018119">
    <property type="entry name" value="Strictosidine_synth_cons-reg"/>
</dbReference>
<evidence type="ECO:0000256" key="4">
    <source>
        <dbReference type="ARBA" id="ARBA00023180"/>
    </source>
</evidence>
<dbReference type="GO" id="GO:0005773">
    <property type="term" value="C:vacuole"/>
    <property type="evidence" value="ECO:0007669"/>
    <property type="project" value="UniProtKB-SubCell"/>
</dbReference>
<dbReference type="SUPFAM" id="SSF56801">
    <property type="entry name" value="Acetyl-CoA synthetase-like"/>
    <property type="match status" value="1"/>
</dbReference>
<gene>
    <name evidence="6" type="ORF">ACMD2_19254</name>
</gene>
<dbReference type="Pfam" id="PF03088">
    <property type="entry name" value="Str_synth"/>
    <property type="match status" value="1"/>
</dbReference>
<comment type="subcellular location">
    <subcellularLocation>
        <location evidence="1">Vacuole</location>
    </subcellularLocation>
</comment>
<dbReference type="GO" id="GO:0012505">
    <property type="term" value="C:endomembrane system"/>
    <property type="evidence" value="ECO:0007669"/>
    <property type="project" value="TreeGrafter"/>
</dbReference>
<dbReference type="PANTHER" id="PTHR10426:SF79">
    <property type="entry name" value="PROTEIN STRICTOSIDINE SYNTHASE-LIKE 2"/>
    <property type="match status" value="1"/>
</dbReference>
<reference evidence="6 7" key="1">
    <citation type="journal article" date="2016" name="DNA Res.">
        <title>The draft genome of MD-2 pineapple using hybrid error correction of long reads.</title>
        <authorList>
            <person name="Redwan R.M."/>
            <person name="Saidin A."/>
            <person name="Kumar S.V."/>
        </authorList>
    </citation>
    <scope>NUCLEOTIDE SEQUENCE [LARGE SCALE GENOMIC DNA]</scope>
    <source>
        <strain evidence="7">cv. MD2</strain>
        <tissue evidence="6">Leaf</tissue>
    </source>
</reference>
<evidence type="ECO:0000256" key="2">
    <source>
        <dbReference type="ARBA" id="ARBA00009191"/>
    </source>
</evidence>
<dbReference type="Gene3D" id="3.40.50.980">
    <property type="match status" value="1"/>
</dbReference>
<dbReference type="PROSITE" id="PS00455">
    <property type="entry name" value="AMP_BINDING"/>
    <property type="match status" value="1"/>
</dbReference>
<dbReference type="STRING" id="4615.A0A199V6Z5"/>
<comment type="caution">
    <text evidence="6">The sequence shown here is derived from an EMBL/GenBank/DDBJ whole genome shotgun (WGS) entry which is preliminary data.</text>
</comment>
<dbReference type="GO" id="GO:0016787">
    <property type="term" value="F:hydrolase activity"/>
    <property type="evidence" value="ECO:0007669"/>
    <property type="project" value="TreeGrafter"/>
</dbReference>
<keyword evidence="3" id="KW-0926">Vacuole</keyword>
<evidence type="ECO:0000256" key="3">
    <source>
        <dbReference type="ARBA" id="ARBA00022554"/>
    </source>
</evidence>
<feature type="domain" description="Strictosidine synthase conserved region" evidence="5">
    <location>
        <begin position="169"/>
        <end position="234"/>
    </location>
</feature>
<name>A0A199V6Z5_ANACO</name>
<evidence type="ECO:0000256" key="1">
    <source>
        <dbReference type="ARBA" id="ARBA00004116"/>
    </source>
</evidence>
<dbReference type="Proteomes" id="UP000092600">
    <property type="component" value="Unassembled WGS sequence"/>
</dbReference>
<sequence>MITAHPDPDPDPIPYPMRELVCQDDPATLLYSSGTTGTSKGVGSTIIYGLAAFTTGLLGRDPPLSLDKCRGSQDPKREHECGRPLGLQFNERTGELYVADAYLGLRVVVDPDGEGKDKSNATRPIATQAQGLPFRFTNSLDIDQDSGDFKRKEKGIATEGHTTKSKYGREFMSAVISRDKTGRLMKYDPKKKEEIQVLADSLSFPNGLALSKNGSFLLIAETTTCRILRYWLRKPHAATPTLEVVAQLPGFPDNIKRIPQEEGGGGGGGFWLALHSKRGRLLRWALSLPWLREVLLRVPFNLQKATVLLSKLSPQVQVIALRVSEEGEIVGALQYQGRNLRFVSEVKESDGKLWIGSVVMPFLGVHSLRGT</sequence>
<dbReference type="AlphaFoldDB" id="A0A199V6Z5"/>
<dbReference type="SUPFAM" id="SSF63829">
    <property type="entry name" value="Calcium-dependent phosphotriesterase"/>
    <property type="match status" value="1"/>
</dbReference>
<keyword evidence="4" id="KW-0325">Glycoprotein</keyword>
<evidence type="ECO:0000313" key="7">
    <source>
        <dbReference type="Proteomes" id="UP000092600"/>
    </source>
</evidence>
<evidence type="ECO:0000259" key="5">
    <source>
        <dbReference type="Pfam" id="PF03088"/>
    </source>
</evidence>
<dbReference type="InterPro" id="IPR011042">
    <property type="entry name" value="6-blade_b-propeller_TolB-like"/>
</dbReference>
<accession>A0A199V6Z5</accession>
<comment type="similarity">
    <text evidence="2">Belongs to the strictosidine synthase family.</text>
</comment>
<dbReference type="Gene3D" id="2.120.10.30">
    <property type="entry name" value="TolB, C-terminal domain"/>
    <property type="match status" value="1"/>
</dbReference>
<protein>
    <submittedName>
        <fullName evidence="6">Protein STRICTOSIDINE SYNTHASE-LIKE 10</fullName>
    </submittedName>
</protein>